<feature type="chain" id="PRO_5042084260" description="Chitin-binding type-4 domain-containing protein" evidence="2">
    <location>
        <begin position="28"/>
        <end position="246"/>
    </location>
</feature>
<feature type="compositionally biased region" description="Basic and acidic residues" evidence="1">
    <location>
        <begin position="102"/>
        <end position="121"/>
    </location>
</feature>
<feature type="region of interest" description="Disordered" evidence="1">
    <location>
        <begin position="72"/>
        <end position="124"/>
    </location>
</feature>
<dbReference type="Proteomes" id="UP001194580">
    <property type="component" value="Unassembled WGS sequence"/>
</dbReference>
<dbReference type="PANTHER" id="PTHR35559">
    <property type="entry name" value="CHITIN-BINDING TYPE-4 DOMAIN-CONTAINING PROTEIN"/>
    <property type="match status" value="1"/>
</dbReference>
<gene>
    <name evidence="3" type="ORF">BGZ95_004894</name>
</gene>
<name>A0AAD4H2U9_9FUNG</name>
<keyword evidence="4" id="KW-1185">Reference proteome</keyword>
<sequence>MVFKSSLTVLLVATLAVFSSHTPQAEAHSWIDCVDWRLKSNKPLTGKSGAGEWTDAKGACHGYARRYPTKPRFASLDDADPNRHYQQGHNKVNNQPACSNGRDGEEPGADETRPPKLEDAYYKTSGKNSGWGKMTVIKPGGKLCIRWPAKNHAGDRDGGKVLINIMKDDMAKNHPQSVLNKKEAFQLDYSKCDKAKNSDVRPCGGCITLPEEKYPTGTYLLQWRWRLNDDEWYTSCADVKIDPKAK</sequence>
<accession>A0AAD4H2U9</accession>
<dbReference type="PANTHER" id="PTHR35559:SF1">
    <property type="entry name" value="CHITIN-BINDING TYPE-4 DOMAIN-CONTAINING PROTEIN"/>
    <property type="match status" value="1"/>
</dbReference>
<proteinExistence type="predicted"/>
<feature type="compositionally biased region" description="Polar residues" evidence="1">
    <location>
        <begin position="84"/>
        <end position="98"/>
    </location>
</feature>
<reference evidence="3" key="1">
    <citation type="journal article" date="2020" name="Fungal Divers.">
        <title>Resolving the Mortierellaceae phylogeny through synthesis of multi-gene phylogenetics and phylogenomics.</title>
        <authorList>
            <person name="Vandepol N."/>
            <person name="Liber J."/>
            <person name="Desiro A."/>
            <person name="Na H."/>
            <person name="Kennedy M."/>
            <person name="Barry K."/>
            <person name="Grigoriev I.V."/>
            <person name="Miller A.N."/>
            <person name="O'Donnell K."/>
            <person name="Stajich J.E."/>
            <person name="Bonito G."/>
        </authorList>
    </citation>
    <scope>NUCLEOTIDE SEQUENCE</scope>
    <source>
        <strain evidence="3">NRRL 28262</strain>
    </source>
</reference>
<comment type="caution">
    <text evidence="3">The sequence shown here is derived from an EMBL/GenBank/DDBJ whole genome shotgun (WGS) entry which is preliminary data.</text>
</comment>
<dbReference type="EMBL" id="JAAAIL010002271">
    <property type="protein sequence ID" value="KAG0258706.1"/>
    <property type="molecule type" value="Genomic_DNA"/>
</dbReference>
<feature type="signal peptide" evidence="2">
    <location>
        <begin position="1"/>
        <end position="27"/>
    </location>
</feature>
<evidence type="ECO:0008006" key="5">
    <source>
        <dbReference type="Google" id="ProtNLM"/>
    </source>
</evidence>
<evidence type="ECO:0000256" key="1">
    <source>
        <dbReference type="SAM" id="MobiDB-lite"/>
    </source>
</evidence>
<organism evidence="3 4">
    <name type="scientific">Linnemannia exigua</name>
    <dbReference type="NCBI Taxonomy" id="604196"/>
    <lineage>
        <taxon>Eukaryota</taxon>
        <taxon>Fungi</taxon>
        <taxon>Fungi incertae sedis</taxon>
        <taxon>Mucoromycota</taxon>
        <taxon>Mortierellomycotina</taxon>
        <taxon>Mortierellomycetes</taxon>
        <taxon>Mortierellales</taxon>
        <taxon>Mortierellaceae</taxon>
        <taxon>Linnemannia</taxon>
    </lineage>
</organism>
<keyword evidence="2" id="KW-0732">Signal</keyword>
<protein>
    <recommendedName>
        <fullName evidence="5">Chitin-binding type-4 domain-containing protein</fullName>
    </recommendedName>
</protein>
<evidence type="ECO:0000313" key="3">
    <source>
        <dbReference type="EMBL" id="KAG0258706.1"/>
    </source>
</evidence>
<evidence type="ECO:0000313" key="4">
    <source>
        <dbReference type="Proteomes" id="UP001194580"/>
    </source>
</evidence>
<evidence type="ECO:0000256" key="2">
    <source>
        <dbReference type="SAM" id="SignalP"/>
    </source>
</evidence>
<dbReference type="AlphaFoldDB" id="A0AAD4H2U9"/>